<dbReference type="AlphaFoldDB" id="A0AAV2AY14"/>
<sequence length="107" mass="12496">MDLFFEFEDSKCVQILFGSLEATDRVTLLFEGDVLELFHGSIRMHKLHMSDVCLREAALTTDDRESLKETFMAYLNYIGIMEIQCLNQKWNRFLESFDDKVDAISDT</sequence>
<gene>
    <name evidence="1" type="ORF">LARSCL_LOCUS15639</name>
</gene>
<reference evidence="1 2" key="1">
    <citation type="submission" date="2024-04" db="EMBL/GenBank/DDBJ databases">
        <authorList>
            <person name="Rising A."/>
            <person name="Reimegard J."/>
            <person name="Sonavane S."/>
            <person name="Akerstrom W."/>
            <person name="Nylinder S."/>
            <person name="Hedman E."/>
            <person name="Kallberg Y."/>
        </authorList>
    </citation>
    <scope>NUCLEOTIDE SEQUENCE [LARGE SCALE GENOMIC DNA]</scope>
</reference>
<name>A0AAV2AY14_9ARAC</name>
<dbReference type="Proteomes" id="UP001497382">
    <property type="component" value="Unassembled WGS sequence"/>
</dbReference>
<accession>A0AAV2AY14</accession>
<keyword evidence="2" id="KW-1185">Reference proteome</keyword>
<protein>
    <submittedName>
        <fullName evidence="1">Uncharacterized protein</fullName>
    </submittedName>
</protein>
<comment type="caution">
    <text evidence="1">The sequence shown here is derived from an EMBL/GenBank/DDBJ whole genome shotgun (WGS) entry which is preliminary data.</text>
</comment>
<dbReference type="EMBL" id="CAXIEN010000240">
    <property type="protein sequence ID" value="CAL1288923.1"/>
    <property type="molecule type" value="Genomic_DNA"/>
</dbReference>
<evidence type="ECO:0000313" key="2">
    <source>
        <dbReference type="Proteomes" id="UP001497382"/>
    </source>
</evidence>
<proteinExistence type="predicted"/>
<evidence type="ECO:0000313" key="1">
    <source>
        <dbReference type="EMBL" id="CAL1288923.1"/>
    </source>
</evidence>
<organism evidence="1 2">
    <name type="scientific">Larinioides sclopetarius</name>
    <dbReference type="NCBI Taxonomy" id="280406"/>
    <lineage>
        <taxon>Eukaryota</taxon>
        <taxon>Metazoa</taxon>
        <taxon>Ecdysozoa</taxon>
        <taxon>Arthropoda</taxon>
        <taxon>Chelicerata</taxon>
        <taxon>Arachnida</taxon>
        <taxon>Araneae</taxon>
        <taxon>Araneomorphae</taxon>
        <taxon>Entelegynae</taxon>
        <taxon>Araneoidea</taxon>
        <taxon>Araneidae</taxon>
        <taxon>Larinioides</taxon>
    </lineage>
</organism>